<name>A0A1I5GTP8_9ACTN</name>
<dbReference type="CDD" id="cd17321">
    <property type="entry name" value="MFS_MMR_MDR_like"/>
    <property type="match status" value="1"/>
</dbReference>
<evidence type="ECO:0000259" key="9">
    <source>
        <dbReference type="PROSITE" id="PS50850"/>
    </source>
</evidence>
<dbReference type="GO" id="GO:0005886">
    <property type="term" value="C:plasma membrane"/>
    <property type="evidence" value="ECO:0007669"/>
    <property type="project" value="UniProtKB-SubCell"/>
</dbReference>
<evidence type="ECO:0000256" key="7">
    <source>
        <dbReference type="SAM" id="MobiDB-lite"/>
    </source>
</evidence>
<feature type="transmembrane region" description="Helical" evidence="8">
    <location>
        <begin position="442"/>
        <end position="465"/>
    </location>
</feature>
<feature type="transmembrane region" description="Helical" evidence="8">
    <location>
        <begin position="274"/>
        <end position="297"/>
    </location>
</feature>
<keyword evidence="3" id="KW-1003">Cell membrane</keyword>
<dbReference type="GO" id="GO:0022857">
    <property type="term" value="F:transmembrane transporter activity"/>
    <property type="evidence" value="ECO:0007669"/>
    <property type="project" value="InterPro"/>
</dbReference>
<keyword evidence="4 8" id="KW-0812">Transmembrane</keyword>
<gene>
    <name evidence="10" type="ORF">SAMN04489713_105399</name>
</gene>
<dbReference type="FunCoup" id="A0A1I5GTP8">
    <property type="interactions" value="94"/>
</dbReference>
<feature type="transmembrane region" description="Helical" evidence="8">
    <location>
        <begin position="20"/>
        <end position="44"/>
    </location>
</feature>
<feature type="transmembrane region" description="Helical" evidence="8">
    <location>
        <begin position="144"/>
        <end position="166"/>
    </location>
</feature>
<feature type="transmembrane region" description="Helical" evidence="8">
    <location>
        <begin position="56"/>
        <end position="73"/>
    </location>
</feature>
<feature type="transmembrane region" description="Helical" evidence="8">
    <location>
        <begin position="172"/>
        <end position="194"/>
    </location>
</feature>
<dbReference type="eggNOG" id="COG0477">
    <property type="taxonomic scope" value="Bacteria"/>
</dbReference>
<protein>
    <submittedName>
        <fullName evidence="10">Drug resistance transporter, EmrB/QacA subfamily</fullName>
    </submittedName>
</protein>
<feature type="transmembrane region" description="Helical" evidence="8">
    <location>
        <begin position="335"/>
        <end position="354"/>
    </location>
</feature>
<keyword evidence="2" id="KW-0813">Transport</keyword>
<evidence type="ECO:0000256" key="2">
    <source>
        <dbReference type="ARBA" id="ARBA00022448"/>
    </source>
</evidence>
<dbReference type="AlphaFoldDB" id="A0A1I5GTP8"/>
<evidence type="ECO:0000256" key="1">
    <source>
        <dbReference type="ARBA" id="ARBA00004651"/>
    </source>
</evidence>
<feature type="transmembrane region" description="Helical" evidence="8">
    <location>
        <begin position="366"/>
        <end position="389"/>
    </location>
</feature>
<dbReference type="EMBL" id="FOVH01000005">
    <property type="protein sequence ID" value="SFO39307.1"/>
    <property type="molecule type" value="Genomic_DNA"/>
</dbReference>
<evidence type="ECO:0000256" key="8">
    <source>
        <dbReference type="SAM" id="Phobius"/>
    </source>
</evidence>
<evidence type="ECO:0000256" key="5">
    <source>
        <dbReference type="ARBA" id="ARBA00022989"/>
    </source>
</evidence>
<proteinExistence type="predicted"/>
<dbReference type="NCBIfam" id="TIGR00711">
    <property type="entry name" value="efflux_EmrB"/>
    <property type="match status" value="1"/>
</dbReference>
<feature type="transmembrane region" description="Helical" evidence="8">
    <location>
        <begin position="410"/>
        <end position="430"/>
    </location>
</feature>
<feature type="region of interest" description="Disordered" evidence="7">
    <location>
        <begin position="472"/>
        <end position="496"/>
    </location>
</feature>
<evidence type="ECO:0000256" key="6">
    <source>
        <dbReference type="ARBA" id="ARBA00023136"/>
    </source>
</evidence>
<dbReference type="Proteomes" id="UP000183413">
    <property type="component" value="Unassembled WGS sequence"/>
</dbReference>
<comment type="subcellular location">
    <subcellularLocation>
        <location evidence="1">Cell membrane</location>
        <topology evidence="1">Multi-pass membrane protein</topology>
    </subcellularLocation>
</comment>
<dbReference type="InterPro" id="IPR036259">
    <property type="entry name" value="MFS_trans_sf"/>
</dbReference>
<organism evidence="10 11">
    <name type="scientific">Actinomadura madurae</name>
    <dbReference type="NCBI Taxonomy" id="1993"/>
    <lineage>
        <taxon>Bacteria</taxon>
        <taxon>Bacillati</taxon>
        <taxon>Actinomycetota</taxon>
        <taxon>Actinomycetes</taxon>
        <taxon>Streptosporangiales</taxon>
        <taxon>Thermomonosporaceae</taxon>
        <taxon>Actinomadura</taxon>
    </lineage>
</organism>
<dbReference type="RefSeq" id="WP_075021597.1">
    <property type="nucleotide sequence ID" value="NZ_FOVH01000005.1"/>
</dbReference>
<evidence type="ECO:0000256" key="3">
    <source>
        <dbReference type="ARBA" id="ARBA00022475"/>
    </source>
</evidence>
<feature type="transmembrane region" description="Helical" evidence="8">
    <location>
        <begin position="230"/>
        <end position="253"/>
    </location>
</feature>
<dbReference type="InParanoid" id="A0A1I5GTP8"/>
<dbReference type="Gene3D" id="1.20.1720.10">
    <property type="entry name" value="Multidrug resistance protein D"/>
    <property type="match status" value="1"/>
</dbReference>
<dbReference type="PROSITE" id="PS50850">
    <property type="entry name" value="MFS"/>
    <property type="match status" value="1"/>
</dbReference>
<dbReference type="STRING" id="1993.SAMN04489713_105399"/>
<keyword evidence="6 8" id="KW-0472">Membrane</keyword>
<dbReference type="InterPro" id="IPR004638">
    <property type="entry name" value="EmrB-like"/>
</dbReference>
<dbReference type="PANTHER" id="PTHR42718">
    <property type="entry name" value="MAJOR FACILITATOR SUPERFAMILY MULTIDRUG TRANSPORTER MFSC"/>
    <property type="match status" value="1"/>
</dbReference>
<dbReference type="SUPFAM" id="SSF103473">
    <property type="entry name" value="MFS general substrate transporter"/>
    <property type="match status" value="1"/>
</dbReference>
<feature type="transmembrane region" description="Helical" evidence="8">
    <location>
        <begin position="118"/>
        <end position="137"/>
    </location>
</feature>
<reference evidence="10 11" key="1">
    <citation type="submission" date="2016-10" db="EMBL/GenBank/DDBJ databases">
        <authorList>
            <person name="de Groot N.N."/>
        </authorList>
    </citation>
    <scope>NUCLEOTIDE SEQUENCE [LARGE SCALE GENOMIC DNA]</scope>
    <source>
        <strain evidence="10 11">DSM 43067</strain>
    </source>
</reference>
<accession>A0A1I5GTP8</accession>
<sequence length="496" mass="49430">MRTPAHTPSPIGDRRRWWALAVIALGQLMVVFDVTIVNVALPTIGRDLGVSESGRSWVISAYTLAFAGLLLAGGKIADNLGARKAFLIALAGFAAASAAGGAATGLATLLAARAGQGAFAALLAPAAMSMVAATFPGPRERGRAFAVFGVVMGGGAGVGLVLGGVLTEHLSWHWTLYINVPLALFAGLAAVLVLPASPAHRARVDMVGAVLATAGLVALIYGSSTAIAHGWAAPVTLSALGAGIVLLTAFATVQTRVRHPLLPPRIVTDRNRGGAYLAFVLVMIGMSGMFLLVSYYLQTIAGYTAVRAGAAFLPFAATTLLASTAAGRVMTRLRTGTLLAIGLLLAAAGLAWLTRLDVGTGYASGVLPALLLIGAGVGALSPVAANLATLDVPAHQAGIAGAAFNVSEQVGASAGVAVLNTIAVTGTAAHPAASLAAGTVHGYTVAAAGAAALLAVGAVAVMALVNARLGTDAADTTPPTEMDAGQRTPVLASSTR</sequence>
<feature type="transmembrane region" description="Helical" evidence="8">
    <location>
        <begin position="303"/>
        <end position="323"/>
    </location>
</feature>
<evidence type="ECO:0000313" key="11">
    <source>
        <dbReference type="Proteomes" id="UP000183413"/>
    </source>
</evidence>
<dbReference type="InterPro" id="IPR011701">
    <property type="entry name" value="MFS"/>
</dbReference>
<keyword evidence="5 8" id="KW-1133">Transmembrane helix</keyword>
<dbReference type="PRINTS" id="PR01036">
    <property type="entry name" value="TCRTETB"/>
</dbReference>
<feature type="transmembrane region" description="Helical" evidence="8">
    <location>
        <begin position="206"/>
        <end position="224"/>
    </location>
</feature>
<feature type="domain" description="Major facilitator superfamily (MFS) profile" evidence="9">
    <location>
        <begin position="19"/>
        <end position="475"/>
    </location>
</feature>
<keyword evidence="11" id="KW-1185">Reference proteome</keyword>
<dbReference type="InterPro" id="IPR020846">
    <property type="entry name" value="MFS_dom"/>
</dbReference>
<evidence type="ECO:0000256" key="4">
    <source>
        <dbReference type="ARBA" id="ARBA00022692"/>
    </source>
</evidence>
<evidence type="ECO:0000313" key="10">
    <source>
        <dbReference type="EMBL" id="SFO39307.1"/>
    </source>
</evidence>
<dbReference type="Pfam" id="PF07690">
    <property type="entry name" value="MFS_1"/>
    <property type="match status" value="1"/>
</dbReference>
<dbReference type="PANTHER" id="PTHR42718:SF46">
    <property type="entry name" value="BLR6921 PROTEIN"/>
    <property type="match status" value="1"/>
</dbReference>
<feature type="transmembrane region" description="Helical" evidence="8">
    <location>
        <begin position="85"/>
        <end position="112"/>
    </location>
</feature>
<dbReference type="Gene3D" id="1.20.1250.20">
    <property type="entry name" value="MFS general substrate transporter like domains"/>
    <property type="match status" value="1"/>
</dbReference>